<dbReference type="AlphaFoldDB" id="A0A5B7J5D8"/>
<feature type="region of interest" description="Disordered" evidence="1">
    <location>
        <begin position="1"/>
        <end position="20"/>
    </location>
</feature>
<keyword evidence="3" id="KW-1185">Reference proteome</keyword>
<gene>
    <name evidence="2" type="ORF">E2C01_084961</name>
</gene>
<reference evidence="2 3" key="1">
    <citation type="submission" date="2019-05" db="EMBL/GenBank/DDBJ databases">
        <title>Another draft genome of Portunus trituberculatus and its Hox gene families provides insights of decapod evolution.</title>
        <authorList>
            <person name="Jeong J.-H."/>
            <person name="Song I."/>
            <person name="Kim S."/>
            <person name="Choi T."/>
            <person name="Kim D."/>
            <person name="Ryu S."/>
            <person name="Kim W."/>
        </authorList>
    </citation>
    <scope>NUCLEOTIDE SEQUENCE [LARGE SCALE GENOMIC DNA]</scope>
    <source>
        <tissue evidence="2">Muscle</tissue>
    </source>
</reference>
<comment type="caution">
    <text evidence="2">The sequence shown here is derived from an EMBL/GenBank/DDBJ whole genome shotgun (WGS) entry which is preliminary data.</text>
</comment>
<sequence length="99" mass="11264">MVGKGKEREGQGREGEKRREFEQKTLPLCCQFSGSTRIPNIVIPFIRPLPPQLTRADRAVCGIRVESGGTAHRRDTLATRSDERGTGDEWTYVFIEIRF</sequence>
<proteinExistence type="predicted"/>
<name>A0A5B7J5D8_PORTR</name>
<organism evidence="2 3">
    <name type="scientific">Portunus trituberculatus</name>
    <name type="common">Swimming crab</name>
    <name type="synonym">Neptunus trituberculatus</name>
    <dbReference type="NCBI Taxonomy" id="210409"/>
    <lineage>
        <taxon>Eukaryota</taxon>
        <taxon>Metazoa</taxon>
        <taxon>Ecdysozoa</taxon>
        <taxon>Arthropoda</taxon>
        <taxon>Crustacea</taxon>
        <taxon>Multicrustacea</taxon>
        <taxon>Malacostraca</taxon>
        <taxon>Eumalacostraca</taxon>
        <taxon>Eucarida</taxon>
        <taxon>Decapoda</taxon>
        <taxon>Pleocyemata</taxon>
        <taxon>Brachyura</taxon>
        <taxon>Eubrachyura</taxon>
        <taxon>Portunoidea</taxon>
        <taxon>Portunidae</taxon>
        <taxon>Portuninae</taxon>
        <taxon>Portunus</taxon>
    </lineage>
</organism>
<accession>A0A5B7J5D8</accession>
<evidence type="ECO:0000256" key="1">
    <source>
        <dbReference type="SAM" id="MobiDB-lite"/>
    </source>
</evidence>
<evidence type="ECO:0000313" key="2">
    <source>
        <dbReference type="EMBL" id="MPC89995.1"/>
    </source>
</evidence>
<dbReference type="EMBL" id="VSRR010082882">
    <property type="protein sequence ID" value="MPC89995.1"/>
    <property type="molecule type" value="Genomic_DNA"/>
</dbReference>
<dbReference type="Proteomes" id="UP000324222">
    <property type="component" value="Unassembled WGS sequence"/>
</dbReference>
<protein>
    <submittedName>
        <fullName evidence="2">Uncharacterized protein</fullName>
    </submittedName>
</protein>
<evidence type="ECO:0000313" key="3">
    <source>
        <dbReference type="Proteomes" id="UP000324222"/>
    </source>
</evidence>